<evidence type="ECO:0000256" key="5">
    <source>
        <dbReference type="ARBA" id="ARBA00022695"/>
    </source>
</evidence>
<dbReference type="Pfam" id="PF04998">
    <property type="entry name" value="RNA_pol_Rpb1_5"/>
    <property type="match status" value="1"/>
</dbReference>
<protein>
    <recommendedName>
        <fullName evidence="2">DNA-directed RNA polymerase</fullName>
        <ecNumber evidence="2">2.7.7.6</ecNumber>
    </recommendedName>
</protein>
<name>A0A815STY2_9BILA</name>
<gene>
    <name evidence="9" type="ORF">ZHD862_LOCUS37290</name>
</gene>
<keyword evidence="4" id="KW-0808">Transferase</keyword>
<reference evidence="9" key="1">
    <citation type="submission" date="2021-02" db="EMBL/GenBank/DDBJ databases">
        <authorList>
            <person name="Nowell W R."/>
        </authorList>
    </citation>
    <scope>NUCLEOTIDE SEQUENCE</scope>
</reference>
<comment type="caution">
    <text evidence="9">The sequence shown here is derived from an EMBL/GenBank/DDBJ whole genome shotgun (WGS) entry which is preliminary data.</text>
</comment>
<dbReference type="GO" id="GO:0005736">
    <property type="term" value="C:RNA polymerase I complex"/>
    <property type="evidence" value="ECO:0007669"/>
    <property type="project" value="TreeGrafter"/>
</dbReference>
<feature type="region of interest" description="Disordered" evidence="7">
    <location>
        <begin position="278"/>
        <end position="338"/>
    </location>
</feature>
<comment type="similarity">
    <text evidence="1">Belongs to the RNA polymerase beta' chain family.</text>
</comment>
<dbReference type="Proteomes" id="UP000663864">
    <property type="component" value="Unassembled WGS sequence"/>
</dbReference>
<evidence type="ECO:0000256" key="7">
    <source>
        <dbReference type="SAM" id="MobiDB-lite"/>
    </source>
</evidence>
<feature type="domain" description="RNA polymerase Rpb1" evidence="8">
    <location>
        <begin position="96"/>
        <end position="244"/>
    </location>
</feature>
<evidence type="ECO:0000256" key="1">
    <source>
        <dbReference type="ARBA" id="ARBA00006460"/>
    </source>
</evidence>
<evidence type="ECO:0000256" key="6">
    <source>
        <dbReference type="ARBA" id="ARBA00023163"/>
    </source>
</evidence>
<feature type="compositionally biased region" description="Acidic residues" evidence="7">
    <location>
        <begin position="278"/>
        <end position="289"/>
    </location>
</feature>
<evidence type="ECO:0000256" key="4">
    <source>
        <dbReference type="ARBA" id="ARBA00022679"/>
    </source>
</evidence>
<dbReference type="Gene3D" id="1.10.357.120">
    <property type="match status" value="1"/>
</dbReference>
<keyword evidence="5" id="KW-0548">Nucleotidyltransferase</keyword>
<dbReference type="SUPFAM" id="SSF64484">
    <property type="entry name" value="beta and beta-prime subunits of DNA dependent RNA-polymerase"/>
    <property type="match status" value="1"/>
</dbReference>
<evidence type="ECO:0000313" key="10">
    <source>
        <dbReference type="Proteomes" id="UP000663864"/>
    </source>
</evidence>
<dbReference type="InterPro" id="IPR045867">
    <property type="entry name" value="DNA-dir_RpoC_beta_prime"/>
</dbReference>
<accession>A0A815STY2</accession>
<dbReference type="PANTHER" id="PTHR19376">
    <property type="entry name" value="DNA-DIRECTED RNA POLYMERASE"/>
    <property type="match status" value="1"/>
</dbReference>
<dbReference type="EC" id="2.7.7.6" evidence="2"/>
<evidence type="ECO:0000256" key="3">
    <source>
        <dbReference type="ARBA" id="ARBA00022478"/>
    </source>
</evidence>
<dbReference type="EMBL" id="CAJNOT010006865">
    <property type="protein sequence ID" value="CAF1497394.1"/>
    <property type="molecule type" value="Genomic_DNA"/>
</dbReference>
<dbReference type="Gene3D" id="3.30.70.2850">
    <property type="match status" value="1"/>
</dbReference>
<evidence type="ECO:0000259" key="8">
    <source>
        <dbReference type="Pfam" id="PF04998"/>
    </source>
</evidence>
<dbReference type="GO" id="GO:0003677">
    <property type="term" value="F:DNA binding"/>
    <property type="evidence" value="ECO:0007669"/>
    <property type="project" value="InterPro"/>
</dbReference>
<keyword evidence="3" id="KW-0240">DNA-directed RNA polymerase</keyword>
<keyword evidence="6" id="KW-0804">Transcription</keyword>
<proteinExistence type="inferred from homology"/>
<dbReference type="PANTHER" id="PTHR19376:SF11">
    <property type="entry name" value="DNA-DIRECTED RNA POLYMERASE I SUBUNIT RPA1"/>
    <property type="match status" value="1"/>
</dbReference>
<dbReference type="InterPro" id="IPR007081">
    <property type="entry name" value="RNA_pol_Rpb1_5"/>
</dbReference>
<evidence type="ECO:0000313" key="9">
    <source>
        <dbReference type="EMBL" id="CAF1497394.1"/>
    </source>
</evidence>
<evidence type="ECO:0000256" key="2">
    <source>
        <dbReference type="ARBA" id="ARBA00012418"/>
    </source>
</evidence>
<dbReference type="GO" id="GO:0006351">
    <property type="term" value="P:DNA-templated transcription"/>
    <property type="evidence" value="ECO:0007669"/>
    <property type="project" value="InterPro"/>
</dbReference>
<dbReference type="GO" id="GO:0003899">
    <property type="term" value="F:DNA-directed RNA polymerase activity"/>
    <property type="evidence" value="ECO:0007669"/>
    <property type="project" value="UniProtKB-EC"/>
</dbReference>
<feature type="compositionally biased region" description="Acidic residues" evidence="7">
    <location>
        <begin position="306"/>
        <end position="338"/>
    </location>
</feature>
<organism evidence="9 10">
    <name type="scientific">Rotaria sordida</name>
    <dbReference type="NCBI Taxonomy" id="392033"/>
    <lineage>
        <taxon>Eukaryota</taxon>
        <taxon>Metazoa</taxon>
        <taxon>Spiralia</taxon>
        <taxon>Gnathifera</taxon>
        <taxon>Rotifera</taxon>
        <taxon>Eurotatoria</taxon>
        <taxon>Bdelloidea</taxon>
        <taxon>Philodinida</taxon>
        <taxon>Philodinidae</taxon>
        <taxon>Rotaria</taxon>
    </lineage>
</organism>
<feature type="compositionally biased region" description="Basic and acidic residues" evidence="7">
    <location>
        <begin position="295"/>
        <end position="305"/>
    </location>
</feature>
<dbReference type="AlphaFoldDB" id="A0A815STY2"/>
<sequence>MTPFINYSRFFDLHTLTNSLKSKDINEARSIMVQTWRNLSDDKRQQYNHGVVKFYSPVTQNYLPASNLGAITERLDDLIRNYITTHGKLDQTNMDKRIFEKMIHFKSLKSCIDPGESVGILAAQSIGEPSTQMTLNTFHFAGRGEMNVTLGVPRLRELLMVASQKVKTPTMEVPILHSSSALRKAKRLQRRWSRLLFSQVLKNLNIHEKLSLKLNDHKRTYKIEFYFDEKYGKKQLNEIICSFETYFISRLCRSINKKRKELTTTALLTSAHIQLAEKDDDDDEDDEQINGEANTAKEKANRNDEKEYDDDDDDNNNNNEENETDDEETMQDNQDEND</sequence>